<keyword evidence="2 5" id="KW-0812">Transmembrane</keyword>
<organism evidence="7 8">
    <name type="scientific">Candidatus Yonathbacteria bacterium RIFCSPHIGHO2_01_FULL_51_10</name>
    <dbReference type="NCBI Taxonomy" id="1802723"/>
    <lineage>
        <taxon>Bacteria</taxon>
        <taxon>Candidatus Yonathiibacteriota</taxon>
    </lineage>
</organism>
<reference evidence="7 8" key="1">
    <citation type="journal article" date="2016" name="Nat. Commun.">
        <title>Thousands of microbial genomes shed light on interconnected biogeochemical processes in an aquifer system.</title>
        <authorList>
            <person name="Anantharaman K."/>
            <person name="Brown C.T."/>
            <person name="Hug L.A."/>
            <person name="Sharon I."/>
            <person name="Castelle C.J."/>
            <person name="Probst A.J."/>
            <person name="Thomas B.C."/>
            <person name="Singh A."/>
            <person name="Wilkins M.J."/>
            <person name="Karaoz U."/>
            <person name="Brodie E.L."/>
            <person name="Williams K.H."/>
            <person name="Hubbard S.S."/>
            <person name="Banfield J.F."/>
        </authorList>
    </citation>
    <scope>NUCLEOTIDE SEQUENCE [LARGE SCALE GENOMIC DNA]</scope>
</reference>
<feature type="transmembrane region" description="Helical" evidence="5">
    <location>
        <begin position="108"/>
        <end position="135"/>
    </location>
</feature>
<evidence type="ECO:0000256" key="4">
    <source>
        <dbReference type="ARBA" id="ARBA00023136"/>
    </source>
</evidence>
<evidence type="ECO:0000256" key="3">
    <source>
        <dbReference type="ARBA" id="ARBA00022989"/>
    </source>
</evidence>
<feature type="domain" description="ABC transmembrane type-2" evidence="6">
    <location>
        <begin position="24"/>
        <end position="253"/>
    </location>
</feature>
<keyword evidence="5" id="KW-0813">Transport</keyword>
<feature type="transmembrane region" description="Helical" evidence="5">
    <location>
        <begin position="60"/>
        <end position="87"/>
    </location>
</feature>
<dbReference type="PANTHER" id="PTHR43332">
    <property type="entry name" value="INNER MEMBRANE TRANSPORT PERMEASE YADH-RELATED"/>
    <property type="match status" value="1"/>
</dbReference>
<dbReference type="InterPro" id="IPR013525">
    <property type="entry name" value="ABC2_TM"/>
</dbReference>
<dbReference type="GO" id="GO:0140359">
    <property type="term" value="F:ABC-type transporter activity"/>
    <property type="evidence" value="ECO:0007669"/>
    <property type="project" value="InterPro"/>
</dbReference>
<feature type="transmembrane region" description="Helical" evidence="5">
    <location>
        <begin position="229"/>
        <end position="250"/>
    </location>
</feature>
<proteinExistence type="inferred from homology"/>
<dbReference type="InterPro" id="IPR047817">
    <property type="entry name" value="ABC2_TM_bact-type"/>
</dbReference>
<keyword evidence="4 5" id="KW-0472">Membrane</keyword>
<dbReference type="Pfam" id="PF01061">
    <property type="entry name" value="ABC2_membrane"/>
    <property type="match status" value="1"/>
</dbReference>
<feature type="transmembrane region" description="Helical" evidence="5">
    <location>
        <begin position="177"/>
        <end position="196"/>
    </location>
</feature>
<comment type="subcellular location">
    <subcellularLocation>
        <location evidence="5">Cell membrane</location>
        <topology evidence="5">Multi-pass membrane protein</topology>
    </subcellularLocation>
    <subcellularLocation>
        <location evidence="1">Membrane</location>
        <topology evidence="1">Multi-pass membrane protein</topology>
    </subcellularLocation>
</comment>
<evidence type="ECO:0000313" key="8">
    <source>
        <dbReference type="Proteomes" id="UP000176997"/>
    </source>
</evidence>
<protein>
    <recommendedName>
        <fullName evidence="5">Transport permease protein</fullName>
    </recommendedName>
</protein>
<evidence type="ECO:0000259" key="6">
    <source>
        <dbReference type="PROSITE" id="PS51012"/>
    </source>
</evidence>
<keyword evidence="5" id="KW-1003">Cell membrane</keyword>
<gene>
    <name evidence="7" type="ORF">A2675_02220</name>
</gene>
<dbReference type="GO" id="GO:0043190">
    <property type="term" value="C:ATP-binding cassette (ABC) transporter complex"/>
    <property type="evidence" value="ECO:0007669"/>
    <property type="project" value="InterPro"/>
</dbReference>
<sequence length="258" mass="28467">MKSTSINWIGLQTFVAREMQRCFRVPVQTIITPLLSALFYIFIFGQVLGKTVQNIGGIPYINFVLPGVLMMSVIGAAFAQTSSSLYFHRFTRAIEEILVTPLSHFEMIIGYTLGGIMRGVVVGAGVLVIGVLFGAAGFAHLWWFFFYTVTISTLFALLGVLAGLWAKSFEQIAAPNAFILMPLSFLGGVFNSIAMYPPALQVFARINPFFYFVDGTRYSMTGVREGNTVLGVFIIFAIIALLAALVGYLFHKGWRLRA</sequence>
<dbReference type="STRING" id="1802723.A2675_02220"/>
<keyword evidence="3 5" id="KW-1133">Transmembrane helix</keyword>
<name>A0A1G2S714_9BACT</name>
<evidence type="ECO:0000256" key="1">
    <source>
        <dbReference type="ARBA" id="ARBA00004141"/>
    </source>
</evidence>
<dbReference type="PIRSF" id="PIRSF006648">
    <property type="entry name" value="DrrB"/>
    <property type="match status" value="1"/>
</dbReference>
<dbReference type="Proteomes" id="UP000176997">
    <property type="component" value="Unassembled WGS sequence"/>
</dbReference>
<accession>A0A1G2S714</accession>
<feature type="transmembrane region" description="Helical" evidence="5">
    <location>
        <begin position="27"/>
        <end position="48"/>
    </location>
</feature>
<dbReference type="AlphaFoldDB" id="A0A1G2S714"/>
<feature type="transmembrane region" description="Helical" evidence="5">
    <location>
        <begin position="141"/>
        <end position="165"/>
    </location>
</feature>
<evidence type="ECO:0000313" key="7">
    <source>
        <dbReference type="EMBL" id="OHA80885.1"/>
    </source>
</evidence>
<comment type="caution">
    <text evidence="7">The sequence shown here is derived from an EMBL/GenBank/DDBJ whole genome shotgun (WGS) entry which is preliminary data.</text>
</comment>
<dbReference type="PROSITE" id="PS51012">
    <property type="entry name" value="ABC_TM2"/>
    <property type="match status" value="1"/>
</dbReference>
<dbReference type="InterPro" id="IPR000412">
    <property type="entry name" value="ABC_2_transport"/>
</dbReference>
<dbReference type="InterPro" id="IPR052522">
    <property type="entry name" value="ABC-2_transport_permease"/>
</dbReference>
<dbReference type="PANTHER" id="PTHR43332:SF2">
    <property type="entry name" value="INNER MEMBRANE TRANSPORT PERMEASE YADH"/>
    <property type="match status" value="1"/>
</dbReference>
<evidence type="ECO:0000256" key="5">
    <source>
        <dbReference type="RuleBase" id="RU361157"/>
    </source>
</evidence>
<dbReference type="EMBL" id="MHUS01000016">
    <property type="protein sequence ID" value="OHA80885.1"/>
    <property type="molecule type" value="Genomic_DNA"/>
</dbReference>
<comment type="similarity">
    <text evidence="5">Belongs to the ABC-2 integral membrane protein family.</text>
</comment>
<evidence type="ECO:0000256" key="2">
    <source>
        <dbReference type="ARBA" id="ARBA00022692"/>
    </source>
</evidence>